<dbReference type="EMBL" id="OY726398">
    <property type="protein sequence ID" value="CAJ1500930.1"/>
    <property type="molecule type" value="Genomic_DNA"/>
</dbReference>
<dbReference type="Proteomes" id="UP001190464">
    <property type="component" value="Chromosome"/>
</dbReference>
<evidence type="ECO:0008006" key="4">
    <source>
        <dbReference type="Google" id="ProtNLM"/>
    </source>
</evidence>
<keyword evidence="3" id="KW-1185">Reference proteome</keyword>
<feature type="region of interest" description="Disordered" evidence="1">
    <location>
        <begin position="220"/>
        <end position="257"/>
    </location>
</feature>
<evidence type="ECO:0000313" key="2">
    <source>
        <dbReference type="EMBL" id="CAJ1500930.1"/>
    </source>
</evidence>
<protein>
    <recommendedName>
        <fullName evidence="4">PE-PPE domain-containing protein</fullName>
    </recommendedName>
</protein>
<proteinExistence type="predicted"/>
<evidence type="ECO:0000313" key="3">
    <source>
        <dbReference type="Proteomes" id="UP001190464"/>
    </source>
</evidence>
<dbReference type="RefSeq" id="WP_308486161.1">
    <property type="nucleotide sequence ID" value="NZ_OY726398.1"/>
</dbReference>
<reference evidence="2 3" key="1">
    <citation type="submission" date="2023-08" db="EMBL/GenBank/DDBJ databases">
        <authorList>
            <person name="Folkvardsen B D."/>
            <person name="Norman A."/>
        </authorList>
    </citation>
    <scope>NUCLEOTIDE SEQUENCE [LARGE SCALE GENOMIC DNA]</scope>
    <source>
        <strain evidence="2 3">Mu0102</strain>
    </source>
</reference>
<name>A0ABN9N9E7_9MYCO</name>
<gene>
    <name evidence="2" type="ORF">MU0102_001355</name>
</gene>
<evidence type="ECO:0000256" key="1">
    <source>
        <dbReference type="SAM" id="MobiDB-lite"/>
    </source>
</evidence>
<organism evidence="2 3">
    <name type="scientific">[Mycobacterium] holstebronense</name>
    <dbReference type="NCBI Taxonomy" id="3064288"/>
    <lineage>
        <taxon>Bacteria</taxon>
        <taxon>Bacillati</taxon>
        <taxon>Actinomycetota</taxon>
        <taxon>Actinomycetes</taxon>
        <taxon>Mycobacteriales</taxon>
        <taxon>Mycobacteriaceae</taxon>
        <taxon>Mycolicibacterium</taxon>
    </lineage>
</organism>
<sequence>MLAAVSAVVAATVAPVKPWSTGASFVDRAVRLLAGDSLLNVPFNFFQDIVNVPANEVAATNVLADSLFWTGTWWTPSATNLWGEDPGDPGHFMAIADFLFPFAPQVSGVDQPEIDPTLLANGTAGLGQQLAMLAAAELPVSASCDAVQCAPMVPTDPVTGITGIDKLIDFEKVFTNFPNADNQLGLFSHWLQVPLQDLFTGYQFPSSPAEVANPTAAGIADPSTGLGPGGSVLGAPPDAVPGSEAQPGFGFPGTISGPDGENLMPWEGVNFQLNPVGPFEQWFQSLEAPVNLNGFQLVSPDDVSQALKAVTAGAIVDFNPSSPGSPLCAALCDQPPFAPPLGLTTADLVQMIQNMGPANPLIGEWLSLNSAGLANGPTAEQIDATIAGLQTGTFTFDPATEDAIASYLNGINPSLTELLVNSGLMTDPGYLGPWAGTGGPDSGVDVPTVPSELGGLNPLQIWPDLLGVADPTGSLSGDLTDFWTSLSSMWDGFGF</sequence>
<accession>A0ABN9N9E7</accession>